<dbReference type="EMBL" id="JAMDGZ010000055">
    <property type="protein sequence ID" value="MDD1016552.1"/>
    <property type="molecule type" value="Genomic_DNA"/>
</dbReference>
<organism evidence="2 3">
    <name type="scientific">Pseudomonas rubra</name>
    <dbReference type="NCBI Taxonomy" id="2942627"/>
    <lineage>
        <taxon>Bacteria</taxon>
        <taxon>Pseudomonadati</taxon>
        <taxon>Pseudomonadota</taxon>
        <taxon>Gammaproteobacteria</taxon>
        <taxon>Pseudomonadales</taxon>
        <taxon>Pseudomonadaceae</taxon>
        <taxon>Pseudomonas</taxon>
    </lineage>
</organism>
<sequence length="168" mass="17841">MKPAVRPATIEDTQAISALHREAFVRQQASDLWVQATLSAYPRLLPFVLVLDGQIAGYIFWAQKSGIRPAATLELDQIAIAARHQGHGYGEHLIRESLALATASLHGTGQTLKSILVSTRADNAAQRLYAKVLGAKVVASIEGLYSATEVIMLADMTGGTSGSTSPSS</sequence>
<dbReference type="CDD" id="cd04301">
    <property type="entry name" value="NAT_SF"/>
    <property type="match status" value="1"/>
</dbReference>
<evidence type="ECO:0000259" key="1">
    <source>
        <dbReference type="PROSITE" id="PS51186"/>
    </source>
</evidence>
<protein>
    <submittedName>
        <fullName evidence="2">GNAT family N-acetyltransferase</fullName>
        <ecNumber evidence="2">2.3.1.-</ecNumber>
    </submittedName>
</protein>
<dbReference type="InterPro" id="IPR050276">
    <property type="entry name" value="MshD_Acetyltransferase"/>
</dbReference>
<proteinExistence type="predicted"/>
<dbReference type="Proteomes" id="UP001148184">
    <property type="component" value="Unassembled WGS sequence"/>
</dbReference>
<name>A0ABT5PEC5_9PSED</name>
<dbReference type="RefSeq" id="WP_273895192.1">
    <property type="nucleotide sequence ID" value="NZ_JAMDGP010000083.1"/>
</dbReference>
<dbReference type="GO" id="GO:0016746">
    <property type="term" value="F:acyltransferase activity"/>
    <property type="evidence" value="ECO:0007669"/>
    <property type="project" value="UniProtKB-KW"/>
</dbReference>
<dbReference type="InterPro" id="IPR016181">
    <property type="entry name" value="Acyl_CoA_acyltransferase"/>
</dbReference>
<comment type="caution">
    <text evidence="2">The sequence shown here is derived from an EMBL/GenBank/DDBJ whole genome shotgun (WGS) entry which is preliminary data.</text>
</comment>
<feature type="domain" description="N-acetyltransferase" evidence="1">
    <location>
        <begin position="3"/>
        <end position="157"/>
    </location>
</feature>
<dbReference type="SUPFAM" id="SSF55729">
    <property type="entry name" value="Acyl-CoA N-acyltransferases (Nat)"/>
    <property type="match status" value="1"/>
</dbReference>
<gene>
    <name evidence="2" type="ORF">M5G17_22990</name>
</gene>
<dbReference type="EC" id="2.3.1.-" evidence="2"/>
<keyword evidence="2" id="KW-0012">Acyltransferase</keyword>
<dbReference type="InterPro" id="IPR000182">
    <property type="entry name" value="GNAT_dom"/>
</dbReference>
<keyword evidence="2" id="KW-0808">Transferase</keyword>
<dbReference type="PROSITE" id="PS51186">
    <property type="entry name" value="GNAT"/>
    <property type="match status" value="1"/>
</dbReference>
<accession>A0ABT5PEC5</accession>
<evidence type="ECO:0000313" key="2">
    <source>
        <dbReference type="EMBL" id="MDD1016552.1"/>
    </source>
</evidence>
<keyword evidence="3" id="KW-1185">Reference proteome</keyword>
<dbReference type="PANTHER" id="PTHR43617">
    <property type="entry name" value="L-AMINO ACID N-ACETYLTRANSFERASE"/>
    <property type="match status" value="1"/>
</dbReference>
<reference evidence="2 3" key="1">
    <citation type="submission" date="2022-05" db="EMBL/GenBank/DDBJ databases">
        <title>Novel Pseudomonas spp. Isolated from a Rainbow Trout Aquaculture Facility.</title>
        <authorList>
            <person name="Testerman T."/>
            <person name="Graf J."/>
        </authorList>
    </citation>
    <scope>NUCLEOTIDE SEQUENCE [LARGE SCALE GENOMIC DNA]</scope>
    <source>
        <strain evidence="2 3">ID1025</strain>
    </source>
</reference>
<dbReference type="Pfam" id="PF00583">
    <property type="entry name" value="Acetyltransf_1"/>
    <property type="match status" value="1"/>
</dbReference>
<dbReference type="Gene3D" id="3.40.630.30">
    <property type="match status" value="1"/>
</dbReference>
<evidence type="ECO:0000313" key="3">
    <source>
        <dbReference type="Proteomes" id="UP001148184"/>
    </source>
</evidence>